<accession>A0A8C5IGQ3</accession>
<name>A0A8C5IGQ3_JUNHY</name>
<reference evidence="3" key="2">
    <citation type="submission" date="2025-09" db="UniProtKB">
        <authorList>
            <consortium name="Ensembl"/>
        </authorList>
    </citation>
    <scope>IDENTIFICATION</scope>
</reference>
<evidence type="ECO:0000256" key="2">
    <source>
        <dbReference type="SAM" id="Phobius"/>
    </source>
</evidence>
<keyword evidence="2" id="KW-0472">Membrane</keyword>
<sequence length="307" mass="30383">MDGEPPAGPQARGPAARGAEPGDGSGAAGAPTGTAGALPTPGAPTEALPTPGAPTGAAWAPTGAPTEAAGALPTPGAPTEAAGALPTPGAPTGTAWAPTGTAWAPTRVPAGAAGVLPTPGPRSDAPAAPGDRPVAVSVVSSSAFDGAPPPYSPPDPKSYHLLYPPFPAAYAQEGPIIYPPGPGPQPYPGFHPGPLPYSPVRIPHPGVLLPLTPYLPAGSVGSPRCPERHSPGGEQLSPPPHPLWCCGSLLSAPLLSLPQTRAALARGDMAQAYLASKKAQSLVLISLLIGLFASISWIVYVLVSLYL</sequence>
<feature type="transmembrane region" description="Helical" evidence="2">
    <location>
        <begin position="282"/>
        <end position="303"/>
    </location>
</feature>
<evidence type="ECO:0000313" key="3">
    <source>
        <dbReference type="Ensembl" id="ENSJHYP00000001464.1"/>
    </source>
</evidence>
<dbReference type="AlphaFoldDB" id="A0A8C5IGQ3"/>
<evidence type="ECO:0000313" key="4">
    <source>
        <dbReference type="Proteomes" id="UP000694408"/>
    </source>
</evidence>
<feature type="compositionally biased region" description="Low complexity" evidence="1">
    <location>
        <begin position="9"/>
        <end position="19"/>
    </location>
</feature>
<evidence type="ECO:0000256" key="1">
    <source>
        <dbReference type="SAM" id="MobiDB-lite"/>
    </source>
</evidence>
<feature type="region of interest" description="Disordered" evidence="1">
    <location>
        <begin position="1"/>
        <end position="133"/>
    </location>
</feature>
<feature type="compositionally biased region" description="Low complexity" evidence="1">
    <location>
        <begin position="28"/>
        <end position="106"/>
    </location>
</feature>
<proteinExistence type="predicted"/>
<dbReference type="OMA" id="LFASITW"/>
<dbReference type="Proteomes" id="UP000694408">
    <property type="component" value="Unplaced"/>
</dbReference>
<keyword evidence="2" id="KW-1133">Transmembrane helix</keyword>
<dbReference type="Ensembl" id="ENSJHYT00000001838.1">
    <property type="protein sequence ID" value="ENSJHYP00000001464.1"/>
    <property type="gene ID" value="ENSJHYG00000001267.1"/>
</dbReference>
<keyword evidence="4" id="KW-1185">Reference proteome</keyword>
<keyword evidence="2" id="KW-0812">Transmembrane</keyword>
<protein>
    <recommendedName>
        <fullName evidence="5">Proline rich transmembrane protein 1B</fullName>
    </recommendedName>
</protein>
<organism evidence="3 4">
    <name type="scientific">Junco hyemalis</name>
    <name type="common">Dark-eyed junco</name>
    <dbReference type="NCBI Taxonomy" id="40217"/>
    <lineage>
        <taxon>Eukaryota</taxon>
        <taxon>Metazoa</taxon>
        <taxon>Chordata</taxon>
        <taxon>Craniata</taxon>
        <taxon>Vertebrata</taxon>
        <taxon>Euteleostomi</taxon>
        <taxon>Archelosauria</taxon>
        <taxon>Archosauria</taxon>
        <taxon>Dinosauria</taxon>
        <taxon>Saurischia</taxon>
        <taxon>Theropoda</taxon>
        <taxon>Coelurosauria</taxon>
        <taxon>Aves</taxon>
        <taxon>Neognathae</taxon>
        <taxon>Neoaves</taxon>
        <taxon>Telluraves</taxon>
        <taxon>Australaves</taxon>
        <taxon>Passeriformes</taxon>
        <taxon>Passerellidae</taxon>
        <taxon>Junco</taxon>
    </lineage>
</organism>
<reference evidence="3" key="1">
    <citation type="submission" date="2025-08" db="UniProtKB">
        <authorList>
            <consortium name="Ensembl"/>
        </authorList>
    </citation>
    <scope>IDENTIFICATION</scope>
</reference>
<evidence type="ECO:0008006" key="5">
    <source>
        <dbReference type="Google" id="ProtNLM"/>
    </source>
</evidence>